<evidence type="ECO:0000313" key="4">
    <source>
        <dbReference type="Proteomes" id="UP001596267"/>
    </source>
</evidence>
<keyword evidence="3" id="KW-0378">Hydrolase</keyword>
<keyword evidence="1" id="KW-1133">Transmembrane helix</keyword>
<dbReference type="PANTHER" id="PTHR11614">
    <property type="entry name" value="PHOSPHOLIPASE-RELATED"/>
    <property type="match status" value="1"/>
</dbReference>
<evidence type="ECO:0000313" key="3">
    <source>
        <dbReference type="EMBL" id="MFC6387238.1"/>
    </source>
</evidence>
<keyword evidence="4" id="KW-1185">Reference proteome</keyword>
<dbReference type="InterPro" id="IPR012354">
    <property type="entry name" value="Esterase_lipase"/>
</dbReference>
<organism evidence="3 4">
    <name type="scientific">Sporolactobacillus kofuensis</name>
    <dbReference type="NCBI Taxonomy" id="269672"/>
    <lineage>
        <taxon>Bacteria</taxon>
        <taxon>Bacillati</taxon>
        <taxon>Bacillota</taxon>
        <taxon>Bacilli</taxon>
        <taxon>Bacillales</taxon>
        <taxon>Sporolactobacillaceae</taxon>
        <taxon>Sporolactobacillus</taxon>
    </lineage>
</organism>
<dbReference type="GO" id="GO:0016787">
    <property type="term" value="F:hydrolase activity"/>
    <property type="evidence" value="ECO:0007669"/>
    <property type="project" value="UniProtKB-KW"/>
</dbReference>
<dbReference type="SUPFAM" id="SSF53474">
    <property type="entry name" value="alpha/beta-Hydrolases"/>
    <property type="match status" value="1"/>
</dbReference>
<name>A0ABW1WGA3_9BACL</name>
<dbReference type="RefSeq" id="WP_253076842.1">
    <property type="nucleotide sequence ID" value="NZ_JAMXWN010000012.1"/>
</dbReference>
<sequence length="230" mass="26180">MAQPLCVIIHGFAGSPWEIEPLAHALKQAGYEVITPLLPGHSMDRGKMEKIKALEWLKMVEAILKKAIDDKRTVHLIGFSMGGMIASIMACRYQIATLVLLSPAVYVITPHVVKMRLGMFFQVTLQHSKLADKSIMNHQLFTQFVPIHNLFQFRKVVRQAKRIFQHISVPVCIIHGKKDETVDPKSSDLIYRTVSSHIKELHYLPLSGHHICQGRERDQVIQMVLTFLEN</sequence>
<accession>A0ABW1WGA3</accession>
<feature type="transmembrane region" description="Helical" evidence="1">
    <location>
        <begin position="73"/>
        <end position="89"/>
    </location>
</feature>
<dbReference type="InterPro" id="IPR051044">
    <property type="entry name" value="MAG_DAG_Lipase"/>
</dbReference>
<evidence type="ECO:0000259" key="2">
    <source>
        <dbReference type="Pfam" id="PF12146"/>
    </source>
</evidence>
<dbReference type="Gene3D" id="3.40.50.1820">
    <property type="entry name" value="alpha/beta hydrolase"/>
    <property type="match status" value="1"/>
</dbReference>
<dbReference type="PIRSF" id="PIRSF017388">
    <property type="entry name" value="Esterase_lipase"/>
    <property type="match status" value="1"/>
</dbReference>
<gene>
    <name evidence="3" type="ORF">ACFP7A_11535</name>
</gene>
<dbReference type="InterPro" id="IPR022742">
    <property type="entry name" value="Hydrolase_4"/>
</dbReference>
<evidence type="ECO:0000256" key="1">
    <source>
        <dbReference type="SAM" id="Phobius"/>
    </source>
</evidence>
<keyword evidence="1" id="KW-0472">Membrane</keyword>
<dbReference type="Proteomes" id="UP001596267">
    <property type="component" value="Unassembled WGS sequence"/>
</dbReference>
<reference evidence="4" key="1">
    <citation type="journal article" date="2019" name="Int. J. Syst. Evol. Microbiol.">
        <title>The Global Catalogue of Microorganisms (GCM) 10K type strain sequencing project: providing services to taxonomists for standard genome sequencing and annotation.</title>
        <authorList>
            <consortium name="The Broad Institute Genomics Platform"/>
            <consortium name="The Broad Institute Genome Sequencing Center for Infectious Disease"/>
            <person name="Wu L."/>
            <person name="Ma J."/>
        </authorList>
    </citation>
    <scope>NUCLEOTIDE SEQUENCE [LARGE SCALE GENOMIC DNA]</scope>
    <source>
        <strain evidence="4">CCUG 42001</strain>
    </source>
</reference>
<protein>
    <submittedName>
        <fullName evidence="3">Alpha/beta hydrolase</fullName>
    </submittedName>
</protein>
<dbReference type="EMBL" id="JBHSTQ010000012">
    <property type="protein sequence ID" value="MFC6387238.1"/>
    <property type="molecule type" value="Genomic_DNA"/>
</dbReference>
<feature type="domain" description="Serine aminopeptidase S33" evidence="2">
    <location>
        <begin position="5"/>
        <end position="212"/>
    </location>
</feature>
<dbReference type="InterPro" id="IPR029058">
    <property type="entry name" value="AB_hydrolase_fold"/>
</dbReference>
<keyword evidence="1" id="KW-0812">Transmembrane</keyword>
<dbReference type="Pfam" id="PF12146">
    <property type="entry name" value="Hydrolase_4"/>
    <property type="match status" value="1"/>
</dbReference>
<proteinExistence type="predicted"/>
<comment type="caution">
    <text evidence="3">The sequence shown here is derived from an EMBL/GenBank/DDBJ whole genome shotgun (WGS) entry which is preliminary data.</text>
</comment>